<dbReference type="InterPro" id="IPR058245">
    <property type="entry name" value="NreC/VraR/RcsB-like_REC"/>
</dbReference>
<protein>
    <submittedName>
        <fullName evidence="6">Response regulator transcription factor</fullName>
    </submittedName>
</protein>
<accession>A0A5B9E8U9</accession>
<dbReference type="RefSeq" id="WP_147647852.1">
    <property type="nucleotide sequence ID" value="NZ_CP042806.1"/>
</dbReference>
<keyword evidence="7" id="KW-1185">Reference proteome</keyword>
<feature type="modified residue" description="4-aspartylphosphate" evidence="3">
    <location>
        <position position="61"/>
    </location>
</feature>
<evidence type="ECO:0000313" key="7">
    <source>
        <dbReference type="Proteomes" id="UP000321820"/>
    </source>
</evidence>
<dbReference type="InterPro" id="IPR039420">
    <property type="entry name" value="WalR-like"/>
</dbReference>
<dbReference type="PROSITE" id="PS50110">
    <property type="entry name" value="RESPONSE_REGULATORY"/>
    <property type="match status" value="1"/>
</dbReference>
<reference evidence="6 7" key="1">
    <citation type="submission" date="2019-08" db="EMBL/GenBank/DDBJ databases">
        <title>Complete genome sequence of Terriglobus albidus strain ORNL.</title>
        <authorList>
            <person name="Podar M."/>
        </authorList>
    </citation>
    <scope>NUCLEOTIDE SEQUENCE [LARGE SCALE GENOMIC DNA]</scope>
    <source>
        <strain evidence="6 7">ORNL</strain>
    </source>
</reference>
<sequence>MLKLSNERIRILIVDDHPVVCSGLTNMLSARVGFEVIGSAASGEEALAVVQQDKPDLLLLDLRMPGMDGIAVMHALKHIEAPPRVIVLTSFEKDEDIYRSIRAGAQGYLLKDTTESEIVAAITVVDAGKRYIPRHIAARLADRMMRADLTGRELQILEMLAQGSTNKQIAGALDISDNTVRHHVNKIMDKLQVSDRTEAVATAIRRGVLSGTD</sequence>
<dbReference type="GO" id="GO:0000160">
    <property type="term" value="P:phosphorelay signal transduction system"/>
    <property type="evidence" value="ECO:0007669"/>
    <property type="project" value="InterPro"/>
</dbReference>
<dbReference type="EMBL" id="CP042806">
    <property type="protein sequence ID" value="QEE28662.1"/>
    <property type="molecule type" value="Genomic_DNA"/>
</dbReference>
<evidence type="ECO:0000256" key="2">
    <source>
        <dbReference type="ARBA" id="ARBA00023125"/>
    </source>
</evidence>
<evidence type="ECO:0000259" key="5">
    <source>
        <dbReference type="PROSITE" id="PS50110"/>
    </source>
</evidence>
<organism evidence="6 7">
    <name type="scientific">Terriglobus albidus</name>
    <dbReference type="NCBI Taxonomy" id="1592106"/>
    <lineage>
        <taxon>Bacteria</taxon>
        <taxon>Pseudomonadati</taxon>
        <taxon>Acidobacteriota</taxon>
        <taxon>Terriglobia</taxon>
        <taxon>Terriglobales</taxon>
        <taxon>Acidobacteriaceae</taxon>
        <taxon>Terriglobus</taxon>
    </lineage>
</organism>
<dbReference type="InterPro" id="IPR016032">
    <property type="entry name" value="Sig_transdc_resp-reg_C-effctor"/>
</dbReference>
<dbReference type="PANTHER" id="PTHR43214:SF43">
    <property type="entry name" value="TWO-COMPONENT RESPONSE REGULATOR"/>
    <property type="match status" value="1"/>
</dbReference>
<dbReference type="SMART" id="SM00421">
    <property type="entry name" value="HTH_LUXR"/>
    <property type="match status" value="1"/>
</dbReference>
<evidence type="ECO:0000256" key="1">
    <source>
        <dbReference type="ARBA" id="ARBA00022553"/>
    </source>
</evidence>
<dbReference type="Pfam" id="PF00072">
    <property type="entry name" value="Response_reg"/>
    <property type="match status" value="1"/>
</dbReference>
<dbReference type="SUPFAM" id="SSF46894">
    <property type="entry name" value="C-terminal effector domain of the bipartite response regulators"/>
    <property type="match status" value="1"/>
</dbReference>
<dbReference type="InterPro" id="IPR000792">
    <property type="entry name" value="Tscrpt_reg_LuxR_C"/>
</dbReference>
<dbReference type="KEGG" id="talb:FTW19_12015"/>
<dbReference type="OrthoDB" id="9779069at2"/>
<keyword evidence="2" id="KW-0238">DNA-binding</keyword>
<dbReference type="SUPFAM" id="SSF52172">
    <property type="entry name" value="CheY-like"/>
    <property type="match status" value="1"/>
</dbReference>
<dbReference type="AlphaFoldDB" id="A0A5B9E8U9"/>
<keyword evidence="1 3" id="KW-0597">Phosphoprotein</keyword>
<evidence type="ECO:0000256" key="3">
    <source>
        <dbReference type="PROSITE-ProRule" id="PRU00169"/>
    </source>
</evidence>
<dbReference type="CDD" id="cd17535">
    <property type="entry name" value="REC_NarL-like"/>
    <property type="match status" value="1"/>
</dbReference>
<gene>
    <name evidence="6" type="ORF">FTW19_12015</name>
</gene>
<dbReference type="CDD" id="cd06170">
    <property type="entry name" value="LuxR_C_like"/>
    <property type="match status" value="1"/>
</dbReference>
<feature type="domain" description="Response regulatory" evidence="5">
    <location>
        <begin position="10"/>
        <end position="126"/>
    </location>
</feature>
<name>A0A5B9E8U9_9BACT</name>
<dbReference type="GO" id="GO:0003677">
    <property type="term" value="F:DNA binding"/>
    <property type="evidence" value="ECO:0007669"/>
    <property type="project" value="UniProtKB-KW"/>
</dbReference>
<dbReference type="SMART" id="SM00448">
    <property type="entry name" value="REC"/>
    <property type="match status" value="1"/>
</dbReference>
<dbReference type="GO" id="GO:0006355">
    <property type="term" value="P:regulation of DNA-templated transcription"/>
    <property type="evidence" value="ECO:0007669"/>
    <property type="project" value="InterPro"/>
</dbReference>
<dbReference type="PANTHER" id="PTHR43214">
    <property type="entry name" value="TWO-COMPONENT RESPONSE REGULATOR"/>
    <property type="match status" value="1"/>
</dbReference>
<dbReference type="InterPro" id="IPR001789">
    <property type="entry name" value="Sig_transdc_resp-reg_receiver"/>
</dbReference>
<evidence type="ECO:0000259" key="4">
    <source>
        <dbReference type="PROSITE" id="PS50043"/>
    </source>
</evidence>
<dbReference type="Proteomes" id="UP000321820">
    <property type="component" value="Chromosome"/>
</dbReference>
<dbReference type="PROSITE" id="PS50043">
    <property type="entry name" value="HTH_LUXR_2"/>
    <property type="match status" value="1"/>
</dbReference>
<proteinExistence type="predicted"/>
<dbReference type="InterPro" id="IPR011006">
    <property type="entry name" value="CheY-like_superfamily"/>
</dbReference>
<dbReference type="PRINTS" id="PR00038">
    <property type="entry name" value="HTHLUXR"/>
</dbReference>
<dbReference type="Pfam" id="PF00196">
    <property type="entry name" value="GerE"/>
    <property type="match status" value="1"/>
</dbReference>
<dbReference type="Gene3D" id="3.40.50.2300">
    <property type="match status" value="1"/>
</dbReference>
<evidence type="ECO:0000313" key="6">
    <source>
        <dbReference type="EMBL" id="QEE28662.1"/>
    </source>
</evidence>
<feature type="domain" description="HTH luxR-type" evidence="4">
    <location>
        <begin position="142"/>
        <end position="207"/>
    </location>
</feature>